<reference evidence="1 2" key="2">
    <citation type="journal article" date="2019" name="G3 (Bethesda)">
        <title>Hybrid Assembly of the Genome of the Entomopathogenic Nematode Steinernema carpocapsae Identifies the X-Chromosome.</title>
        <authorList>
            <person name="Serra L."/>
            <person name="Macchietto M."/>
            <person name="Macias-Munoz A."/>
            <person name="McGill C.J."/>
            <person name="Rodriguez I.M."/>
            <person name="Rodriguez B."/>
            <person name="Murad R."/>
            <person name="Mortazavi A."/>
        </authorList>
    </citation>
    <scope>NUCLEOTIDE SEQUENCE [LARGE SCALE GENOMIC DNA]</scope>
    <source>
        <strain evidence="1 2">ALL</strain>
    </source>
</reference>
<name>A0A4U5PFC4_STECR</name>
<accession>A0A4U5PFC4</accession>
<comment type="caution">
    <text evidence="1">The sequence shown here is derived from an EMBL/GenBank/DDBJ whole genome shotgun (WGS) entry which is preliminary data.</text>
</comment>
<reference evidence="1 2" key="1">
    <citation type="journal article" date="2015" name="Genome Biol.">
        <title>Comparative genomics of Steinernema reveals deeply conserved gene regulatory networks.</title>
        <authorList>
            <person name="Dillman A.R."/>
            <person name="Macchietto M."/>
            <person name="Porter C.F."/>
            <person name="Rogers A."/>
            <person name="Williams B."/>
            <person name="Antoshechkin I."/>
            <person name="Lee M.M."/>
            <person name="Goodwin Z."/>
            <person name="Lu X."/>
            <person name="Lewis E.E."/>
            <person name="Goodrich-Blair H."/>
            <person name="Stock S.P."/>
            <person name="Adams B.J."/>
            <person name="Sternberg P.W."/>
            <person name="Mortazavi A."/>
        </authorList>
    </citation>
    <scope>NUCLEOTIDE SEQUENCE [LARGE SCALE GENOMIC DNA]</scope>
    <source>
        <strain evidence="1 2">ALL</strain>
    </source>
</reference>
<sequence>MDTLSYVFIDSVAHITPRDNAASLCQFSNDVWFAIGQTHKEKRFDLDFSVRVRNMNMAYGYPKNRFLMKVSAVLTAGP</sequence>
<protein>
    <submittedName>
        <fullName evidence="1">Uncharacterized protein</fullName>
    </submittedName>
</protein>
<evidence type="ECO:0000313" key="2">
    <source>
        <dbReference type="Proteomes" id="UP000298663"/>
    </source>
</evidence>
<evidence type="ECO:0000313" key="1">
    <source>
        <dbReference type="EMBL" id="TKR95168.1"/>
    </source>
</evidence>
<dbReference type="Proteomes" id="UP000298663">
    <property type="component" value="Unassembled WGS sequence"/>
</dbReference>
<dbReference type="EMBL" id="AZBU02000002">
    <property type="protein sequence ID" value="TKR95168.1"/>
    <property type="molecule type" value="Genomic_DNA"/>
</dbReference>
<gene>
    <name evidence="1" type="ORF">L596_009371</name>
</gene>
<organism evidence="1 2">
    <name type="scientific">Steinernema carpocapsae</name>
    <name type="common">Entomopathogenic nematode</name>
    <dbReference type="NCBI Taxonomy" id="34508"/>
    <lineage>
        <taxon>Eukaryota</taxon>
        <taxon>Metazoa</taxon>
        <taxon>Ecdysozoa</taxon>
        <taxon>Nematoda</taxon>
        <taxon>Chromadorea</taxon>
        <taxon>Rhabditida</taxon>
        <taxon>Tylenchina</taxon>
        <taxon>Panagrolaimomorpha</taxon>
        <taxon>Strongyloidoidea</taxon>
        <taxon>Steinernematidae</taxon>
        <taxon>Steinernema</taxon>
    </lineage>
</organism>
<keyword evidence="2" id="KW-1185">Reference proteome</keyword>
<dbReference type="AlphaFoldDB" id="A0A4U5PFC4"/>
<proteinExistence type="predicted"/>